<proteinExistence type="predicted"/>
<evidence type="ECO:0000313" key="2">
    <source>
        <dbReference type="Proteomes" id="UP001050691"/>
    </source>
</evidence>
<reference evidence="1" key="1">
    <citation type="submission" date="2021-10" db="EMBL/GenBank/DDBJ databases">
        <title>De novo Genome Assembly of Clathrus columnatus (Basidiomycota, Fungi) Using Illumina and Nanopore Sequence Data.</title>
        <authorList>
            <person name="Ogiso-Tanaka E."/>
            <person name="Itagaki H."/>
            <person name="Hosoya T."/>
            <person name="Hosaka K."/>
        </authorList>
    </citation>
    <scope>NUCLEOTIDE SEQUENCE</scope>
    <source>
        <strain evidence="1">MO-923</strain>
    </source>
</reference>
<sequence length="65" mass="7354">MHLLCLPQVFSTDLEVIASVQIRLSYYLDVSKRKSEDAEIETGVTGCEASAHQGEVLRVWPEEYL</sequence>
<keyword evidence="2" id="KW-1185">Reference proteome</keyword>
<dbReference type="Proteomes" id="UP001050691">
    <property type="component" value="Unassembled WGS sequence"/>
</dbReference>
<dbReference type="EMBL" id="BPWL01000010">
    <property type="protein sequence ID" value="GJJ14578.1"/>
    <property type="molecule type" value="Genomic_DNA"/>
</dbReference>
<evidence type="ECO:0000313" key="1">
    <source>
        <dbReference type="EMBL" id="GJJ14578.1"/>
    </source>
</evidence>
<organism evidence="1 2">
    <name type="scientific">Clathrus columnatus</name>
    <dbReference type="NCBI Taxonomy" id="1419009"/>
    <lineage>
        <taxon>Eukaryota</taxon>
        <taxon>Fungi</taxon>
        <taxon>Dikarya</taxon>
        <taxon>Basidiomycota</taxon>
        <taxon>Agaricomycotina</taxon>
        <taxon>Agaricomycetes</taxon>
        <taxon>Phallomycetidae</taxon>
        <taxon>Phallales</taxon>
        <taxon>Clathraceae</taxon>
        <taxon>Clathrus</taxon>
    </lineage>
</organism>
<accession>A0AAV5APH2</accession>
<name>A0AAV5APH2_9AGAM</name>
<comment type="caution">
    <text evidence="1">The sequence shown here is derived from an EMBL/GenBank/DDBJ whole genome shotgun (WGS) entry which is preliminary data.</text>
</comment>
<gene>
    <name evidence="1" type="ORF">Clacol_008844</name>
</gene>
<protein>
    <submittedName>
        <fullName evidence="1">Uncharacterized protein</fullName>
    </submittedName>
</protein>
<dbReference type="AlphaFoldDB" id="A0AAV5APH2"/>